<evidence type="ECO:0000256" key="4">
    <source>
        <dbReference type="ARBA" id="ARBA00023136"/>
    </source>
</evidence>
<dbReference type="GO" id="GO:0019867">
    <property type="term" value="C:outer membrane"/>
    <property type="evidence" value="ECO:0007669"/>
    <property type="project" value="InterPro"/>
</dbReference>
<organism evidence="7 8">
    <name type="scientific">Hymenobacter roseosalivarius DSM 11622</name>
    <dbReference type="NCBI Taxonomy" id="645990"/>
    <lineage>
        <taxon>Bacteria</taxon>
        <taxon>Pseudomonadati</taxon>
        <taxon>Bacteroidota</taxon>
        <taxon>Cytophagia</taxon>
        <taxon>Cytophagales</taxon>
        <taxon>Hymenobacteraceae</taxon>
        <taxon>Hymenobacter</taxon>
    </lineage>
</organism>
<protein>
    <submittedName>
        <fullName evidence="7">Surface antigen (D15)</fullName>
    </submittedName>
</protein>
<sequence>MLRAAQHDVLIVNINSPIQLRAFTDYQLSFLLKKSPPVAVGGFFALLLALAGCSGTKFIPEGSKLYTGSTVTLKSESAIPNESVLTTELESVITPKPNASILGLRPKLYFWHMGEGKTKGLGKWLADKYGEAPVLLSAVDTNNVKGLMTNRLYNNGYFKPTLSSQVKVKDNTASVDYTAAVGKPYLIKEIHFPDRDTLIDRAIRATEPNTLLKVGDPYNLQTLINERVRIDAALKNQGYYYFAPDYILFQVDSTLDNEANVYLKIKSTIPPQAAMPYLLNRVTLDTDYTLSDTTEGAKEPFMFRGYRYFPDEEVFKAKAITNATFIYPDSLYRRRRSDQTLSRLMSLGTFKFVDIRYRPAANQPDSGGYGRLNSLIRMTQVPKKSLRAEVQMNVSNIFTGPGIVVQFRNRSALRGAEQLLINARASFETGNGIQSGVTSTTIGVDGQLLVPRLITPPFNIRLVNSDFQPRTFFNAGYKYVLRTSFFQQDVFNLGYGYSWKTKLTNEQQLQPINIEYLRLANTDTAFDALLEERPFLANSFRQQFILGSNYSYTYNQQVLEQRRNQIYFNGGLELAGNLAYLTQSLRAAPQNEFGDYNLFGQEFAQYTKVNLELRNYYRISPDPTSGNRFATRLLIGVGVPYKNSEALPYLKQYGIGGPNSVRAFAARGIGPGTYRSRDPEDVTSFYDQVGDMRLEANIEYRHDLFPYVKGALFVDAGNIWLINADPDRPTFDANGQPDGKNGQFRFNSFLQELAVGAGAGIRIDVQFFVIRFDAAYPLIYPFENSTFQAPNGDEYNKLDSGFKAVRLNIGIGYPF</sequence>
<dbReference type="STRING" id="645990.SAMN00120144_3416"/>
<keyword evidence="8" id="KW-1185">Reference proteome</keyword>
<evidence type="ECO:0000256" key="5">
    <source>
        <dbReference type="ARBA" id="ARBA00023237"/>
    </source>
</evidence>
<evidence type="ECO:0000256" key="2">
    <source>
        <dbReference type="ARBA" id="ARBA00022692"/>
    </source>
</evidence>
<evidence type="ECO:0000259" key="6">
    <source>
        <dbReference type="Pfam" id="PF01103"/>
    </source>
</evidence>
<dbReference type="Proteomes" id="UP000192266">
    <property type="component" value="Unassembled WGS sequence"/>
</dbReference>
<keyword evidence="2" id="KW-0812">Transmembrane</keyword>
<evidence type="ECO:0000313" key="8">
    <source>
        <dbReference type="Proteomes" id="UP000192266"/>
    </source>
</evidence>
<keyword evidence="4" id="KW-0472">Membrane</keyword>
<gene>
    <name evidence="7" type="ORF">SAMN00120144_3416</name>
</gene>
<evidence type="ECO:0000256" key="1">
    <source>
        <dbReference type="ARBA" id="ARBA00004370"/>
    </source>
</evidence>
<feature type="domain" description="Bacterial surface antigen (D15)" evidence="6">
    <location>
        <begin position="589"/>
        <end position="789"/>
    </location>
</feature>
<evidence type="ECO:0000313" key="7">
    <source>
        <dbReference type="EMBL" id="SMB84693.1"/>
    </source>
</evidence>
<reference evidence="7 8" key="1">
    <citation type="submission" date="2017-04" db="EMBL/GenBank/DDBJ databases">
        <authorList>
            <person name="Afonso C.L."/>
            <person name="Miller P.J."/>
            <person name="Scott M.A."/>
            <person name="Spackman E."/>
            <person name="Goraichik I."/>
            <person name="Dimitrov K.M."/>
            <person name="Suarez D.L."/>
            <person name="Swayne D.E."/>
        </authorList>
    </citation>
    <scope>NUCLEOTIDE SEQUENCE [LARGE SCALE GENOMIC DNA]</scope>
    <source>
        <strain evidence="7 8">DSM 11622</strain>
    </source>
</reference>
<accession>A0A1W1UUE7</accession>
<evidence type="ECO:0000256" key="3">
    <source>
        <dbReference type="ARBA" id="ARBA00022729"/>
    </source>
</evidence>
<proteinExistence type="predicted"/>
<dbReference type="Gene3D" id="2.40.160.50">
    <property type="entry name" value="membrane protein fhac: a member of the omp85/tpsb transporter family"/>
    <property type="match status" value="1"/>
</dbReference>
<dbReference type="PANTHER" id="PTHR12815:SF47">
    <property type="entry name" value="TRANSLOCATION AND ASSEMBLY MODULE SUBUNIT TAMA"/>
    <property type="match status" value="1"/>
</dbReference>
<keyword evidence="5" id="KW-0998">Cell outer membrane</keyword>
<dbReference type="Pfam" id="PF01103">
    <property type="entry name" value="Omp85"/>
    <property type="match status" value="1"/>
</dbReference>
<dbReference type="InterPro" id="IPR039910">
    <property type="entry name" value="D15-like"/>
</dbReference>
<dbReference type="EMBL" id="FWWW01000040">
    <property type="protein sequence ID" value="SMB84693.1"/>
    <property type="molecule type" value="Genomic_DNA"/>
</dbReference>
<keyword evidence="3" id="KW-0732">Signal</keyword>
<comment type="subcellular location">
    <subcellularLocation>
        <location evidence="1">Membrane</location>
    </subcellularLocation>
</comment>
<dbReference type="InterPro" id="IPR000184">
    <property type="entry name" value="Bac_surfAg_D15"/>
</dbReference>
<name>A0A1W1UUE7_9BACT</name>
<dbReference type="AlphaFoldDB" id="A0A1W1UUE7"/>
<dbReference type="PANTHER" id="PTHR12815">
    <property type="entry name" value="SORTING AND ASSEMBLY MACHINERY SAMM50 PROTEIN FAMILY MEMBER"/>
    <property type="match status" value="1"/>
</dbReference>